<dbReference type="EMBL" id="CAEZSN010000034">
    <property type="protein sequence ID" value="CAB4539541.1"/>
    <property type="molecule type" value="Genomic_DNA"/>
</dbReference>
<comment type="pathway">
    <text evidence="11">Porphyrin-containing compound metabolism.</text>
</comment>
<dbReference type="GO" id="GO:0016020">
    <property type="term" value="C:membrane"/>
    <property type="evidence" value="ECO:0007669"/>
    <property type="project" value="UniProtKB-SubCell"/>
</dbReference>
<dbReference type="InterPro" id="IPR003780">
    <property type="entry name" value="COX15/CtaA_fam"/>
</dbReference>
<dbReference type="InterPro" id="IPR050450">
    <property type="entry name" value="COX15/CtaA_HemeA_synthase"/>
</dbReference>
<feature type="transmembrane region" description="Helical" evidence="12">
    <location>
        <begin position="204"/>
        <end position="223"/>
    </location>
</feature>
<keyword evidence="6" id="KW-0560">Oxidoreductase</keyword>
<feature type="transmembrane region" description="Helical" evidence="12">
    <location>
        <begin position="123"/>
        <end position="144"/>
    </location>
</feature>
<evidence type="ECO:0000256" key="6">
    <source>
        <dbReference type="ARBA" id="ARBA00023002"/>
    </source>
</evidence>
<feature type="transmembrane region" description="Helical" evidence="12">
    <location>
        <begin position="12"/>
        <end position="31"/>
    </location>
</feature>
<evidence type="ECO:0000256" key="2">
    <source>
        <dbReference type="ARBA" id="ARBA00022475"/>
    </source>
</evidence>
<evidence type="ECO:0000256" key="5">
    <source>
        <dbReference type="ARBA" id="ARBA00022989"/>
    </source>
</evidence>
<reference evidence="14" key="1">
    <citation type="submission" date="2020-05" db="EMBL/GenBank/DDBJ databases">
        <authorList>
            <person name="Chiriac C."/>
            <person name="Salcher M."/>
            <person name="Ghai R."/>
            <person name="Kavagutti S V."/>
        </authorList>
    </citation>
    <scope>NUCLEOTIDE SEQUENCE</scope>
</reference>
<dbReference type="EMBL" id="CAEZUR010000044">
    <property type="protein sequence ID" value="CAB4608632.1"/>
    <property type="molecule type" value="Genomic_DNA"/>
</dbReference>
<sequence length="290" mass="31387">MRRIFSEQKLRFLVWASLISQILIVVTGAAVRLTGSGLGCPTWPSCTADSLVNVPEMGIHGVIEFANRLLTFVLLLIAALTLVLAIKLNNRRKIRLTAVALVFGIFLQAVVGGISVLMQLNPWVVGLHFVISAAMIAIASVQLWRTYSPVVTPHTRMEFTLSRLIAVVGSIAVLIGVVVTGSGPHAGDAATPRNGLDTTLWQHFHSYPAYIVLALAFVQLFLVRRRDVDGYASRITFWSVVCLIAQAVIGVAQARLGLPVQLVIIHVTLASAFISLLAFQVLVYKSGKNG</sequence>
<evidence type="ECO:0000256" key="1">
    <source>
        <dbReference type="ARBA" id="ARBA00004141"/>
    </source>
</evidence>
<name>A0A6J6H4P0_9ZZZZ</name>
<evidence type="ECO:0000256" key="12">
    <source>
        <dbReference type="SAM" id="Phobius"/>
    </source>
</evidence>
<keyword evidence="2" id="KW-1003">Cell membrane</keyword>
<dbReference type="AlphaFoldDB" id="A0A6J6H4P0"/>
<evidence type="ECO:0000256" key="8">
    <source>
        <dbReference type="ARBA" id="ARBA00023133"/>
    </source>
</evidence>
<protein>
    <submittedName>
        <fullName evidence="14">Unannotated protein</fullName>
    </submittedName>
</protein>
<evidence type="ECO:0000256" key="4">
    <source>
        <dbReference type="ARBA" id="ARBA00022723"/>
    </source>
</evidence>
<keyword evidence="7" id="KW-0408">Iron</keyword>
<evidence type="ECO:0000313" key="13">
    <source>
        <dbReference type="EMBL" id="CAB4539541.1"/>
    </source>
</evidence>
<feature type="transmembrane region" description="Helical" evidence="12">
    <location>
        <begin position="164"/>
        <end position="184"/>
    </location>
</feature>
<keyword evidence="8" id="KW-0350">Heme biosynthesis</keyword>
<keyword evidence="10" id="KW-1015">Disulfide bond</keyword>
<accession>A0A6J6H4P0</accession>
<keyword evidence="5 12" id="KW-1133">Transmembrane helix</keyword>
<evidence type="ECO:0000256" key="9">
    <source>
        <dbReference type="ARBA" id="ARBA00023136"/>
    </source>
</evidence>
<dbReference type="PANTHER" id="PTHR35457">
    <property type="entry name" value="HEME A SYNTHASE"/>
    <property type="match status" value="1"/>
</dbReference>
<evidence type="ECO:0000256" key="10">
    <source>
        <dbReference type="ARBA" id="ARBA00023157"/>
    </source>
</evidence>
<evidence type="ECO:0000256" key="11">
    <source>
        <dbReference type="ARBA" id="ARBA00023444"/>
    </source>
</evidence>
<keyword evidence="3 12" id="KW-0812">Transmembrane</keyword>
<comment type="subcellular location">
    <subcellularLocation>
        <location evidence="1">Membrane</location>
        <topology evidence="1">Multi-pass membrane protein</topology>
    </subcellularLocation>
</comment>
<dbReference type="GO" id="GO:0046872">
    <property type="term" value="F:metal ion binding"/>
    <property type="evidence" value="ECO:0007669"/>
    <property type="project" value="UniProtKB-KW"/>
</dbReference>
<dbReference type="GO" id="GO:0006784">
    <property type="term" value="P:heme A biosynthetic process"/>
    <property type="evidence" value="ECO:0007669"/>
    <property type="project" value="InterPro"/>
</dbReference>
<feature type="transmembrane region" description="Helical" evidence="12">
    <location>
        <begin position="65"/>
        <end position="86"/>
    </location>
</feature>
<keyword evidence="4" id="KW-0479">Metal-binding</keyword>
<feature type="transmembrane region" description="Helical" evidence="12">
    <location>
        <begin position="235"/>
        <end position="256"/>
    </location>
</feature>
<dbReference type="PANTHER" id="PTHR35457:SF1">
    <property type="entry name" value="HEME A SYNTHASE"/>
    <property type="match status" value="1"/>
</dbReference>
<keyword evidence="9 12" id="KW-0472">Membrane</keyword>
<evidence type="ECO:0000313" key="14">
    <source>
        <dbReference type="EMBL" id="CAB4608632.1"/>
    </source>
</evidence>
<gene>
    <name evidence="13" type="ORF">UFOPK1433_00423</name>
    <name evidence="14" type="ORF">UFOPK1843_00672</name>
</gene>
<evidence type="ECO:0000256" key="7">
    <source>
        <dbReference type="ARBA" id="ARBA00023004"/>
    </source>
</evidence>
<proteinExistence type="predicted"/>
<feature type="transmembrane region" description="Helical" evidence="12">
    <location>
        <begin position="262"/>
        <end position="284"/>
    </location>
</feature>
<dbReference type="GO" id="GO:0016491">
    <property type="term" value="F:oxidoreductase activity"/>
    <property type="evidence" value="ECO:0007669"/>
    <property type="project" value="UniProtKB-KW"/>
</dbReference>
<evidence type="ECO:0000256" key="3">
    <source>
        <dbReference type="ARBA" id="ARBA00022692"/>
    </source>
</evidence>
<organism evidence="14">
    <name type="scientific">freshwater metagenome</name>
    <dbReference type="NCBI Taxonomy" id="449393"/>
    <lineage>
        <taxon>unclassified sequences</taxon>
        <taxon>metagenomes</taxon>
        <taxon>ecological metagenomes</taxon>
    </lineage>
</organism>
<dbReference type="Pfam" id="PF02628">
    <property type="entry name" value="COX15-CtaA"/>
    <property type="match status" value="1"/>
</dbReference>
<feature type="transmembrane region" description="Helical" evidence="12">
    <location>
        <begin position="98"/>
        <end position="117"/>
    </location>
</feature>